<dbReference type="EMBL" id="CAJNOI010000091">
    <property type="protein sequence ID" value="CAF1042555.1"/>
    <property type="molecule type" value="Genomic_DNA"/>
</dbReference>
<evidence type="ECO:0000313" key="4">
    <source>
        <dbReference type="EMBL" id="CAF1256062.1"/>
    </source>
</evidence>
<evidence type="ECO:0000313" key="6">
    <source>
        <dbReference type="Proteomes" id="UP000663877"/>
    </source>
</evidence>
<feature type="region of interest" description="Disordered" evidence="1">
    <location>
        <begin position="144"/>
        <end position="191"/>
    </location>
</feature>
<dbReference type="Proteomes" id="UP000663832">
    <property type="component" value="Unassembled WGS sequence"/>
</dbReference>
<feature type="transmembrane region" description="Helical" evidence="2">
    <location>
        <begin position="116"/>
        <end position="137"/>
    </location>
</feature>
<name>A0A814JVE3_9BILA</name>
<dbReference type="OrthoDB" id="10430039at2759"/>
<feature type="transmembrane region" description="Helical" evidence="2">
    <location>
        <begin position="83"/>
        <end position="104"/>
    </location>
</feature>
<keyword evidence="2" id="KW-1133">Transmembrane helix</keyword>
<evidence type="ECO:0000256" key="1">
    <source>
        <dbReference type="SAM" id="MobiDB-lite"/>
    </source>
</evidence>
<keyword evidence="5" id="KW-1185">Reference proteome</keyword>
<protein>
    <submittedName>
        <fullName evidence="3">Uncharacterized protein</fullName>
    </submittedName>
</protein>
<dbReference type="Proteomes" id="UP000663877">
    <property type="component" value="Unassembled WGS sequence"/>
</dbReference>
<dbReference type="AlphaFoldDB" id="A0A814JVE3"/>
<dbReference type="EMBL" id="CAJNOM010000227">
    <property type="protein sequence ID" value="CAF1256062.1"/>
    <property type="molecule type" value="Genomic_DNA"/>
</dbReference>
<keyword evidence="2" id="KW-0812">Transmembrane</keyword>
<comment type="caution">
    <text evidence="3">The sequence shown here is derived from an EMBL/GenBank/DDBJ whole genome shotgun (WGS) entry which is preliminary data.</text>
</comment>
<feature type="transmembrane region" description="Helical" evidence="2">
    <location>
        <begin position="50"/>
        <end position="71"/>
    </location>
</feature>
<evidence type="ECO:0000313" key="5">
    <source>
        <dbReference type="Proteomes" id="UP000663832"/>
    </source>
</evidence>
<feature type="compositionally biased region" description="Basic and acidic residues" evidence="1">
    <location>
        <begin position="153"/>
        <end position="166"/>
    </location>
</feature>
<reference evidence="3" key="1">
    <citation type="submission" date="2021-02" db="EMBL/GenBank/DDBJ databases">
        <authorList>
            <person name="Nowell W R."/>
        </authorList>
    </citation>
    <scope>NUCLEOTIDE SEQUENCE</scope>
</reference>
<keyword evidence="2" id="KW-0472">Membrane</keyword>
<accession>A0A814JVE3</accession>
<proteinExistence type="predicted"/>
<evidence type="ECO:0000256" key="2">
    <source>
        <dbReference type="SAM" id="Phobius"/>
    </source>
</evidence>
<gene>
    <name evidence="3" type="ORF">BJG266_LOCUS18154</name>
    <name evidence="4" type="ORF">QVE165_LOCUS28783</name>
</gene>
<sequence>MGGAFSGILGLDSASEKLSDALLQAEANATGELRNVALTAINYVKSFTPIISLLMVFLALLLLVGILSILNRMLADLEVDKTVRYYTVLVISILLYIWFVAIQVSAAVKQKGATSIVIASMASLVLVAMIVLTILFARRGRNTSQKNSDLAGDEMKDVQRKDRQIHDSSNTPSRHSMGKKKIFTPSDNADY</sequence>
<evidence type="ECO:0000313" key="3">
    <source>
        <dbReference type="EMBL" id="CAF1042555.1"/>
    </source>
</evidence>
<organism evidence="3 6">
    <name type="scientific">Adineta steineri</name>
    <dbReference type="NCBI Taxonomy" id="433720"/>
    <lineage>
        <taxon>Eukaryota</taxon>
        <taxon>Metazoa</taxon>
        <taxon>Spiralia</taxon>
        <taxon>Gnathifera</taxon>
        <taxon>Rotifera</taxon>
        <taxon>Eurotatoria</taxon>
        <taxon>Bdelloidea</taxon>
        <taxon>Adinetida</taxon>
        <taxon>Adinetidae</taxon>
        <taxon>Adineta</taxon>
    </lineage>
</organism>